<dbReference type="EMBL" id="BMAW01081091">
    <property type="protein sequence ID" value="GFU22884.1"/>
    <property type="molecule type" value="Genomic_DNA"/>
</dbReference>
<feature type="signal peptide" evidence="1">
    <location>
        <begin position="1"/>
        <end position="27"/>
    </location>
</feature>
<evidence type="ECO:0000256" key="1">
    <source>
        <dbReference type="SAM" id="SignalP"/>
    </source>
</evidence>
<reference evidence="2" key="1">
    <citation type="submission" date="2020-08" db="EMBL/GenBank/DDBJ databases">
        <title>Multicomponent nature underlies the extraordinary mechanical properties of spider dragline silk.</title>
        <authorList>
            <person name="Kono N."/>
            <person name="Nakamura H."/>
            <person name="Mori M."/>
            <person name="Yoshida Y."/>
            <person name="Ohtoshi R."/>
            <person name="Malay A.D."/>
            <person name="Moran D.A.P."/>
            <person name="Tomita M."/>
            <person name="Numata K."/>
            <person name="Arakawa K."/>
        </authorList>
    </citation>
    <scope>NUCLEOTIDE SEQUENCE</scope>
</reference>
<comment type="caution">
    <text evidence="2">The sequence shown here is derived from an EMBL/GenBank/DDBJ whole genome shotgun (WGS) entry which is preliminary data.</text>
</comment>
<accession>A0A8X6QJY7</accession>
<evidence type="ECO:0008006" key="4">
    <source>
        <dbReference type="Google" id="ProtNLM"/>
    </source>
</evidence>
<name>A0A8X6QJY7_NEPPI</name>
<keyword evidence="3" id="KW-1185">Reference proteome</keyword>
<dbReference type="AlphaFoldDB" id="A0A8X6QJY7"/>
<organism evidence="2 3">
    <name type="scientific">Nephila pilipes</name>
    <name type="common">Giant wood spider</name>
    <name type="synonym">Nephila maculata</name>
    <dbReference type="NCBI Taxonomy" id="299642"/>
    <lineage>
        <taxon>Eukaryota</taxon>
        <taxon>Metazoa</taxon>
        <taxon>Ecdysozoa</taxon>
        <taxon>Arthropoda</taxon>
        <taxon>Chelicerata</taxon>
        <taxon>Arachnida</taxon>
        <taxon>Araneae</taxon>
        <taxon>Araneomorphae</taxon>
        <taxon>Entelegynae</taxon>
        <taxon>Araneoidea</taxon>
        <taxon>Nephilidae</taxon>
        <taxon>Nephila</taxon>
    </lineage>
</organism>
<keyword evidence="1" id="KW-0732">Signal</keyword>
<evidence type="ECO:0000313" key="3">
    <source>
        <dbReference type="Proteomes" id="UP000887013"/>
    </source>
</evidence>
<proteinExistence type="predicted"/>
<gene>
    <name evidence="2" type="ORF">NPIL_68311</name>
</gene>
<feature type="chain" id="PRO_5036463425" description="Secreted protein" evidence="1">
    <location>
        <begin position="28"/>
        <end position="88"/>
    </location>
</feature>
<dbReference type="Proteomes" id="UP000887013">
    <property type="component" value="Unassembled WGS sequence"/>
</dbReference>
<evidence type="ECO:0000313" key="2">
    <source>
        <dbReference type="EMBL" id="GFU22884.1"/>
    </source>
</evidence>
<sequence length="88" mass="10303">MPPSNYALMTPWGVLLLKACLPRLLKSASLLFHSFFFRNGSRSLLKPERSYSVMINNSCLDRKMNLFGKWDREVSLRLKSLRWKVGFH</sequence>
<protein>
    <recommendedName>
        <fullName evidence="4">Secreted protein</fullName>
    </recommendedName>
</protein>